<dbReference type="AlphaFoldDB" id="A0A2S2E155"/>
<sequence>MERIYIAALFCVLLGGCASTSDDGETAVASNGDEELVCEYYKPTGSHVKKRFCVTKSQKEAQRIKEERDMRNLENQRTLKN</sequence>
<evidence type="ECO:0008006" key="3">
    <source>
        <dbReference type="Google" id="ProtNLM"/>
    </source>
</evidence>
<evidence type="ECO:0000313" key="1">
    <source>
        <dbReference type="EMBL" id="AWL11353.1"/>
    </source>
</evidence>
<protein>
    <recommendedName>
        <fullName evidence="3">Lipoprotein</fullName>
    </recommendedName>
</protein>
<dbReference type="RefSeq" id="WP_162558492.1">
    <property type="nucleotide sequence ID" value="NZ_CP029347.1"/>
</dbReference>
<proteinExistence type="predicted"/>
<organism evidence="1 2">
    <name type="scientific">Saliniradius amylolyticus</name>
    <dbReference type="NCBI Taxonomy" id="2183582"/>
    <lineage>
        <taxon>Bacteria</taxon>
        <taxon>Pseudomonadati</taxon>
        <taxon>Pseudomonadota</taxon>
        <taxon>Gammaproteobacteria</taxon>
        <taxon>Alteromonadales</taxon>
        <taxon>Alteromonadaceae</taxon>
        <taxon>Saliniradius</taxon>
    </lineage>
</organism>
<dbReference type="KEGG" id="salh:HMF8227_00858"/>
<keyword evidence="2" id="KW-1185">Reference proteome</keyword>
<dbReference type="EMBL" id="CP029347">
    <property type="protein sequence ID" value="AWL11353.1"/>
    <property type="molecule type" value="Genomic_DNA"/>
</dbReference>
<accession>A0A2S2E155</accession>
<dbReference type="Proteomes" id="UP000245728">
    <property type="component" value="Chromosome"/>
</dbReference>
<reference evidence="1 2" key="1">
    <citation type="submission" date="2018-05" db="EMBL/GenBank/DDBJ databases">
        <title>Salinimonas sp. HMF8227 Genome sequencing and assembly.</title>
        <authorList>
            <person name="Kang H."/>
            <person name="Kang J."/>
            <person name="Cha I."/>
            <person name="Kim H."/>
            <person name="Joh K."/>
        </authorList>
    </citation>
    <scope>NUCLEOTIDE SEQUENCE [LARGE SCALE GENOMIC DNA]</scope>
    <source>
        <strain evidence="1 2">HMF8227</strain>
    </source>
</reference>
<name>A0A2S2E155_9ALTE</name>
<gene>
    <name evidence="1" type="ORF">HMF8227_00858</name>
</gene>
<dbReference type="PROSITE" id="PS51257">
    <property type="entry name" value="PROKAR_LIPOPROTEIN"/>
    <property type="match status" value="1"/>
</dbReference>
<evidence type="ECO:0000313" key="2">
    <source>
        <dbReference type="Proteomes" id="UP000245728"/>
    </source>
</evidence>